<evidence type="ECO:0000313" key="2">
    <source>
        <dbReference type="EMBL" id="MFD0856055.1"/>
    </source>
</evidence>
<dbReference type="EMBL" id="JBHTIR010003933">
    <property type="protein sequence ID" value="MFD0856055.1"/>
    <property type="molecule type" value="Genomic_DNA"/>
</dbReference>
<proteinExistence type="predicted"/>
<feature type="region of interest" description="Disordered" evidence="1">
    <location>
        <begin position="141"/>
        <end position="177"/>
    </location>
</feature>
<evidence type="ECO:0000313" key="3">
    <source>
        <dbReference type="Proteomes" id="UP001597083"/>
    </source>
</evidence>
<sequence length="177" mass="18720">RPAIGDARTIATAHAPLRGEAALVLTLRRTGSRTHGHVRSCKRDGDGGPVTKWNHRYSADRGNPAHRAMLELLDAFGQILAATGQLLWPGGVVAVTVRPIRDRGELIDLPGQVIDIANRYGLVLVGRRVALPAGLRDGGWSLGPRSSRCSKPDGPATRASPPARSPTKPARSVPSSA</sequence>
<name>A0ABW3CNF8_9ACTN</name>
<comment type="caution">
    <text evidence="2">The sequence shown here is derived from an EMBL/GenBank/DDBJ whole genome shotgun (WGS) entry which is preliminary data.</text>
</comment>
<reference evidence="3" key="1">
    <citation type="journal article" date="2019" name="Int. J. Syst. Evol. Microbiol.">
        <title>The Global Catalogue of Microorganisms (GCM) 10K type strain sequencing project: providing services to taxonomists for standard genome sequencing and annotation.</title>
        <authorList>
            <consortium name="The Broad Institute Genomics Platform"/>
            <consortium name="The Broad Institute Genome Sequencing Center for Infectious Disease"/>
            <person name="Wu L."/>
            <person name="Ma J."/>
        </authorList>
    </citation>
    <scope>NUCLEOTIDE SEQUENCE [LARGE SCALE GENOMIC DNA]</scope>
    <source>
        <strain evidence="3">JCM 31696</strain>
    </source>
</reference>
<protein>
    <submittedName>
        <fullName evidence="2">Uncharacterized protein</fullName>
    </submittedName>
</protein>
<dbReference type="Proteomes" id="UP001597083">
    <property type="component" value="Unassembled WGS sequence"/>
</dbReference>
<evidence type="ECO:0000256" key="1">
    <source>
        <dbReference type="SAM" id="MobiDB-lite"/>
    </source>
</evidence>
<feature type="compositionally biased region" description="Low complexity" evidence="1">
    <location>
        <begin position="155"/>
        <end position="167"/>
    </location>
</feature>
<organism evidence="2 3">
    <name type="scientific">Actinomadura adrarensis</name>
    <dbReference type="NCBI Taxonomy" id="1819600"/>
    <lineage>
        <taxon>Bacteria</taxon>
        <taxon>Bacillati</taxon>
        <taxon>Actinomycetota</taxon>
        <taxon>Actinomycetes</taxon>
        <taxon>Streptosporangiales</taxon>
        <taxon>Thermomonosporaceae</taxon>
        <taxon>Actinomadura</taxon>
    </lineage>
</organism>
<keyword evidence="3" id="KW-1185">Reference proteome</keyword>
<feature type="non-terminal residue" evidence="2">
    <location>
        <position position="1"/>
    </location>
</feature>
<gene>
    <name evidence="2" type="ORF">ACFQ07_27695</name>
</gene>
<accession>A0ABW3CNF8</accession>